<dbReference type="AlphaFoldDB" id="B3T5S7"/>
<evidence type="ECO:0000256" key="1">
    <source>
        <dbReference type="SAM" id="MobiDB-lite"/>
    </source>
</evidence>
<feature type="region of interest" description="Disordered" evidence="1">
    <location>
        <begin position="45"/>
        <end position="69"/>
    </location>
</feature>
<dbReference type="EMBL" id="EU016613">
    <property type="protein sequence ID" value="ABZ07935.1"/>
    <property type="molecule type" value="Genomic_DNA"/>
</dbReference>
<proteinExistence type="predicted"/>
<sequence>MRPWRMYSAGIRMVSSRVTRLYIGYFLRNGPAPRPAGGRGVTLPSLIGHASGGEVRAPGDRPPRYKHNG</sequence>
<protein>
    <submittedName>
        <fullName evidence="2">Uncharacterized protein</fullName>
    </submittedName>
</protein>
<gene>
    <name evidence="2" type="ORF">ALOHA_HF4000ANIW141L21ctg1g3</name>
</gene>
<evidence type="ECO:0000313" key="2">
    <source>
        <dbReference type="EMBL" id="ABZ07935.1"/>
    </source>
</evidence>
<accession>B3T5S7</accession>
<organism evidence="2">
    <name type="scientific">uncultured marine microorganism HF4000_ANIW141L21</name>
    <dbReference type="NCBI Taxonomy" id="455539"/>
    <lineage>
        <taxon>unclassified sequences</taxon>
        <taxon>environmental samples</taxon>
    </lineage>
</organism>
<name>B3T5S7_9ZZZZ</name>
<reference evidence="2" key="1">
    <citation type="journal article" date="2008" name="ISME J.">
        <title>Genomic patterns of recombination, clonal divergence and environment in marine microbial populations.</title>
        <authorList>
            <person name="Konstantinidis K.T."/>
            <person name="Delong E.F."/>
        </authorList>
    </citation>
    <scope>NUCLEOTIDE SEQUENCE</scope>
</reference>